<dbReference type="Gene3D" id="3.90.25.10">
    <property type="entry name" value="UDP-galactose 4-epimerase, domain 1"/>
    <property type="match status" value="1"/>
</dbReference>
<dbReference type="PANTHER" id="PTHR47129">
    <property type="entry name" value="QUINONE OXIDOREDUCTASE 2"/>
    <property type="match status" value="1"/>
</dbReference>
<dbReference type="InterPro" id="IPR008030">
    <property type="entry name" value="NmrA-like"/>
</dbReference>
<evidence type="ECO:0000313" key="2">
    <source>
        <dbReference type="EMBL" id="RPA60051.1"/>
    </source>
</evidence>
<sequence length="289" mass="29160">MTTYAVTGATGGLGSAAVEALLDRGVAAGDVVAVVRNPEKADALRSAGVDVRVADYGDPTALRAALTGVDRVLLVSGSEVGQRVSQHRNVIDAAAEVGVTLIAYTSILRADTSPLALATEHVATERVLAESGIPTVLLRNGWYWENYLAAAPQAIETGVLYGSAGNGSVAAASRRDYAAAAATALVEASGGEVYELAGDEHPTYAQIAATLAEVSGKPVHYTDIPESDYAAALTEAGIPAPMAAILADSDAGVAQGALDSDSTDLATLTGRSSTPLAEVLRAGLGSVTA</sequence>
<dbReference type="SUPFAM" id="SSF51735">
    <property type="entry name" value="NAD(P)-binding Rossmann-fold domains"/>
    <property type="match status" value="1"/>
</dbReference>
<dbReference type="Pfam" id="PF05368">
    <property type="entry name" value="NmrA"/>
    <property type="match status" value="1"/>
</dbReference>
<evidence type="ECO:0000313" key="3">
    <source>
        <dbReference type="Proteomes" id="UP000267536"/>
    </source>
</evidence>
<feature type="domain" description="NmrA-like" evidence="1">
    <location>
        <begin position="5"/>
        <end position="247"/>
    </location>
</feature>
<accession>A0A3N4GLS9</accession>
<organism evidence="2 3">
    <name type="scientific">Gordonia oryzae</name>
    <dbReference type="NCBI Taxonomy" id="2487349"/>
    <lineage>
        <taxon>Bacteria</taxon>
        <taxon>Bacillati</taxon>
        <taxon>Actinomycetota</taxon>
        <taxon>Actinomycetes</taxon>
        <taxon>Mycobacteriales</taxon>
        <taxon>Gordoniaceae</taxon>
        <taxon>Gordonia</taxon>
    </lineage>
</organism>
<dbReference type="Gene3D" id="3.40.50.720">
    <property type="entry name" value="NAD(P)-binding Rossmann-like Domain"/>
    <property type="match status" value="1"/>
</dbReference>
<dbReference type="RefSeq" id="WP_123930222.1">
    <property type="nucleotide sequence ID" value="NZ_JBPSDP010000007.1"/>
</dbReference>
<protein>
    <submittedName>
        <fullName evidence="2">NAD-dependent epimerase/dehydratase family protein</fullName>
    </submittedName>
</protein>
<dbReference type="EMBL" id="RKMH01000008">
    <property type="protein sequence ID" value="RPA60051.1"/>
    <property type="molecule type" value="Genomic_DNA"/>
</dbReference>
<keyword evidence="3" id="KW-1185">Reference proteome</keyword>
<name>A0A3N4GLS9_9ACTN</name>
<dbReference type="Proteomes" id="UP000267536">
    <property type="component" value="Unassembled WGS sequence"/>
</dbReference>
<dbReference type="InterPro" id="IPR052718">
    <property type="entry name" value="NmrA-type_oxidoreductase"/>
</dbReference>
<dbReference type="OrthoDB" id="5510591at2"/>
<dbReference type="InterPro" id="IPR036291">
    <property type="entry name" value="NAD(P)-bd_dom_sf"/>
</dbReference>
<dbReference type="PANTHER" id="PTHR47129:SF1">
    <property type="entry name" value="NMRA-LIKE DOMAIN-CONTAINING PROTEIN"/>
    <property type="match status" value="1"/>
</dbReference>
<gene>
    <name evidence="2" type="ORF">EF294_12535</name>
</gene>
<comment type="caution">
    <text evidence="2">The sequence shown here is derived from an EMBL/GenBank/DDBJ whole genome shotgun (WGS) entry which is preliminary data.</text>
</comment>
<evidence type="ECO:0000259" key="1">
    <source>
        <dbReference type="Pfam" id="PF05368"/>
    </source>
</evidence>
<proteinExistence type="predicted"/>
<reference evidence="2 3" key="1">
    <citation type="submission" date="2018-11" db="EMBL/GenBank/DDBJ databases">
        <title>Draft genome sequence of Gordonia sp. RS15-1S isolated from rice stems.</title>
        <authorList>
            <person name="Muangham S."/>
        </authorList>
    </citation>
    <scope>NUCLEOTIDE SEQUENCE [LARGE SCALE GENOMIC DNA]</scope>
    <source>
        <strain evidence="2 3">RS15-1S</strain>
    </source>
</reference>
<dbReference type="AlphaFoldDB" id="A0A3N4GLS9"/>